<dbReference type="CDD" id="cd00383">
    <property type="entry name" value="trans_reg_C"/>
    <property type="match status" value="1"/>
</dbReference>
<dbReference type="InterPro" id="IPR016032">
    <property type="entry name" value="Sig_transdc_resp-reg_C-effctor"/>
</dbReference>
<dbReference type="EMBL" id="CP157484">
    <property type="protein sequence ID" value="XBO40811.1"/>
    <property type="molecule type" value="Genomic_DNA"/>
</dbReference>
<dbReference type="SMART" id="SM00862">
    <property type="entry name" value="Trans_reg_C"/>
    <property type="match status" value="1"/>
</dbReference>
<dbReference type="GO" id="GO:0000160">
    <property type="term" value="P:phosphorelay signal transduction system"/>
    <property type="evidence" value="ECO:0007669"/>
    <property type="project" value="InterPro"/>
</dbReference>
<dbReference type="SUPFAM" id="SSF52540">
    <property type="entry name" value="P-loop containing nucleoside triphosphate hydrolases"/>
    <property type="match status" value="1"/>
</dbReference>
<proteinExistence type="predicted"/>
<dbReference type="SUPFAM" id="SSF46894">
    <property type="entry name" value="C-terminal effector domain of the bipartite response regulators"/>
    <property type="match status" value="1"/>
</dbReference>
<dbReference type="GO" id="GO:0003677">
    <property type="term" value="F:DNA binding"/>
    <property type="evidence" value="ECO:0007669"/>
    <property type="project" value="UniProtKB-UniRule"/>
</dbReference>
<dbReference type="InterPro" id="IPR058852">
    <property type="entry name" value="HTH_77"/>
</dbReference>
<keyword evidence="1 2" id="KW-0238">DNA-binding</keyword>
<dbReference type="InterPro" id="IPR001867">
    <property type="entry name" value="OmpR/PhoB-type_DNA-bd"/>
</dbReference>
<dbReference type="SUPFAM" id="SSF48452">
    <property type="entry name" value="TPR-like"/>
    <property type="match status" value="1"/>
</dbReference>
<dbReference type="Gene3D" id="1.10.10.10">
    <property type="entry name" value="Winged helix-like DNA-binding domain superfamily/Winged helix DNA-binding domain"/>
    <property type="match status" value="1"/>
</dbReference>
<dbReference type="InterPro" id="IPR027417">
    <property type="entry name" value="P-loop_NTPase"/>
</dbReference>
<feature type="DNA-binding region" description="OmpR/PhoB-type" evidence="2">
    <location>
        <begin position="57"/>
        <end position="155"/>
    </location>
</feature>
<evidence type="ECO:0000256" key="1">
    <source>
        <dbReference type="ARBA" id="ARBA00023125"/>
    </source>
</evidence>
<sequence length="995" mass="107757">MLRHVEAGQRHRTDAISIVRFDVRSFPISYSAEETRFISRASTPSLMSEQEAHDGGAERLAFGPFQLDVRARVLLKHGEPRVIGARAFDILCALVQNDGKLVTKSALLARVWQDVSVDEGTLRFHVSALRKALGEAGPHGEYVKTLAGQGYCFVAPVTRLRGKVEIRPADRQAIVPSSAPARFLAPIGRDELVISIDEELSAKRFITLVGPGGIGKTTVASAVAERLSPRLGGAICFADLGSLQDPELAAAAVSVAVGLAVQSEDPTADLIAFLRDQSLLLVLDCCEPVIEGAAALAERLFWEAPSVLILATSREALRAEGENVVSIPPLETPPDRSDASVDEVLAFPAARLFAERAAASGWRVKLRRPEAAIVAEICRKLDGIPLAIELAAGLVNAYGLEGTADLLSDRLAVLHQGRRTALPRHQTLAATIDWSYQLLSPGERAVMRRLAIFAGPFSLEAVREVVWIEDGDVLEALVARVVAKSLLTVDGGSRRATYRVLDTTRAYGRLKLAEAGELDEAARRHAEYYSNVLCRFDFERDRAPALLAALGGHLDNVRAALDWAFSKVGNLQLGVRLAAATAPLYLELSLLTECRRWCERAIANLDEQTGRGPAEIALQGALGLAVMFSDSNSEVARIALERGLALAQELGDRPSQLRLLGRLHLFHYRTGAFRVALGFAQRSMSVAEQMADPMAIAAAHSLLGISHHLMEEPKTAYHHLGAALAMQPASQTINTLHFGVDYRNRAGICMARTLWVLGYPERARTLARRTVEEAEDLGNPLTLCIALIWAVSVSLWIGDWAEAEADIERLVAHARSRSIIPYPAAGIGVKGYLAIMRGDARAGVLLVRSALVSLRESRYELLTTALNSALAEGLLALGERDQALDTIQTAWEAVERNGDRFNVPELLRIKGDILASGPAPRAQEAQACYLQAQQEAIRSSALSFELRSGISLARLWLAQGRGPQAAEMLAAVCARFEEGFDTPDFLAAQRLIAQG</sequence>
<reference evidence="4" key="1">
    <citation type="submission" date="2024-05" db="EMBL/GenBank/DDBJ databases">
        <authorList>
            <person name="Kim S."/>
            <person name="Heo J."/>
            <person name="Choi H."/>
            <person name="Choi Y."/>
            <person name="Kwon S.-W."/>
            <person name="Kim Y."/>
        </authorList>
    </citation>
    <scope>NUCLEOTIDE SEQUENCE</scope>
    <source>
        <strain evidence="4">KACC 23698</strain>
    </source>
</reference>
<dbReference type="InterPro" id="IPR036388">
    <property type="entry name" value="WH-like_DNA-bd_sf"/>
</dbReference>
<name>A0AAU7JKL1_9HYPH</name>
<dbReference type="Gene3D" id="3.40.50.300">
    <property type="entry name" value="P-loop containing nucleotide triphosphate hydrolases"/>
    <property type="match status" value="1"/>
</dbReference>
<dbReference type="AlphaFoldDB" id="A0AAU7JKL1"/>
<gene>
    <name evidence="4" type="ORF">ABEG18_08660</name>
</gene>
<dbReference type="Pfam" id="PF00486">
    <property type="entry name" value="Trans_reg_C"/>
    <property type="match status" value="1"/>
</dbReference>
<dbReference type="GO" id="GO:0006355">
    <property type="term" value="P:regulation of DNA-templated transcription"/>
    <property type="evidence" value="ECO:0007669"/>
    <property type="project" value="InterPro"/>
</dbReference>
<dbReference type="PANTHER" id="PTHR47691:SF3">
    <property type="entry name" value="HTH-TYPE TRANSCRIPTIONAL REGULATOR RV0890C-RELATED"/>
    <property type="match status" value="1"/>
</dbReference>
<dbReference type="RefSeq" id="WP_406857668.1">
    <property type="nucleotide sequence ID" value="NZ_CP157484.1"/>
</dbReference>
<dbReference type="Pfam" id="PF25872">
    <property type="entry name" value="HTH_77"/>
    <property type="match status" value="1"/>
</dbReference>
<dbReference type="InterPro" id="IPR011990">
    <property type="entry name" value="TPR-like_helical_dom_sf"/>
</dbReference>
<dbReference type="PROSITE" id="PS51755">
    <property type="entry name" value="OMPR_PHOB"/>
    <property type="match status" value="1"/>
</dbReference>
<protein>
    <submittedName>
        <fullName evidence="4">Winged helix-turn-helix domain-containing protein</fullName>
    </submittedName>
</protein>
<dbReference type="PRINTS" id="PR00364">
    <property type="entry name" value="DISEASERSIST"/>
</dbReference>
<accession>A0AAU7JKL1</accession>
<organism evidence="4">
    <name type="scientific">Alsobacter sp. KACC 23698</name>
    <dbReference type="NCBI Taxonomy" id="3149229"/>
    <lineage>
        <taxon>Bacteria</taxon>
        <taxon>Pseudomonadati</taxon>
        <taxon>Pseudomonadota</taxon>
        <taxon>Alphaproteobacteria</taxon>
        <taxon>Hyphomicrobiales</taxon>
        <taxon>Alsobacteraceae</taxon>
        <taxon>Alsobacter</taxon>
    </lineage>
</organism>
<evidence type="ECO:0000256" key="2">
    <source>
        <dbReference type="PROSITE-ProRule" id="PRU01091"/>
    </source>
</evidence>
<dbReference type="Gene3D" id="1.25.40.10">
    <property type="entry name" value="Tetratricopeptide repeat domain"/>
    <property type="match status" value="1"/>
</dbReference>
<evidence type="ECO:0000313" key="4">
    <source>
        <dbReference type="EMBL" id="XBO40811.1"/>
    </source>
</evidence>
<evidence type="ECO:0000259" key="3">
    <source>
        <dbReference type="PROSITE" id="PS51755"/>
    </source>
</evidence>
<dbReference type="PANTHER" id="PTHR47691">
    <property type="entry name" value="REGULATOR-RELATED"/>
    <property type="match status" value="1"/>
</dbReference>
<feature type="domain" description="OmpR/PhoB-type" evidence="3">
    <location>
        <begin position="57"/>
        <end position="155"/>
    </location>
</feature>